<evidence type="ECO:0000313" key="2">
    <source>
        <dbReference type="EMBL" id="AKQ67992.1"/>
    </source>
</evidence>
<accession>A0A0H4XID9</accession>
<organism evidence="2 3">
    <name type="scientific">Pseudomyxococcus hansupus</name>
    <dbReference type="NCBI Taxonomy" id="1297742"/>
    <lineage>
        <taxon>Bacteria</taxon>
        <taxon>Pseudomonadati</taxon>
        <taxon>Myxococcota</taxon>
        <taxon>Myxococcia</taxon>
        <taxon>Myxococcales</taxon>
        <taxon>Cystobacterineae</taxon>
        <taxon>Myxococcaceae</taxon>
        <taxon>Pseudomyxococcus</taxon>
    </lineage>
</organism>
<dbReference type="AlphaFoldDB" id="A0A0H4XID9"/>
<evidence type="ECO:0000313" key="3">
    <source>
        <dbReference type="Proteomes" id="UP000009026"/>
    </source>
</evidence>
<reference evidence="2 3" key="1">
    <citation type="journal article" date="2016" name="PLoS ONE">
        <title>Complete Genome Sequence and Comparative Genomics of a Novel Myxobacterium Myxococcus hansupus.</title>
        <authorList>
            <person name="Sharma G."/>
            <person name="Narwani T."/>
            <person name="Subramanian S."/>
        </authorList>
    </citation>
    <scope>NUCLEOTIDE SEQUENCE [LARGE SCALE GENOMIC DNA]</scope>
    <source>
        <strain evidence="3">mixupus</strain>
    </source>
</reference>
<gene>
    <name evidence="2" type="ORF">A176_004904</name>
</gene>
<protein>
    <submittedName>
        <fullName evidence="2">Uncharacterized protein</fullName>
    </submittedName>
</protein>
<dbReference type="Proteomes" id="UP000009026">
    <property type="component" value="Chromosome"/>
</dbReference>
<feature type="region of interest" description="Disordered" evidence="1">
    <location>
        <begin position="36"/>
        <end position="62"/>
    </location>
</feature>
<dbReference type="EMBL" id="CP012109">
    <property type="protein sequence ID" value="AKQ67992.1"/>
    <property type="molecule type" value="Genomic_DNA"/>
</dbReference>
<evidence type="ECO:0000256" key="1">
    <source>
        <dbReference type="SAM" id="MobiDB-lite"/>
    </source>
</evidence>
<name>A0A0H4XID9_9BACT</name>
<sequence length="78" mass="8547">MISSDAASKARVGRYWLKMENAIMYVPELPLVPRLPPESTSHHPTQLYPGKQGGAEELDATSSARTMQRLLLTAPLAV</sequence>
<dbReference type="KEGG" id="mym:A176_004904"/>
<proteinExistence type="predicted"/>
<keyword evidence="3" id="KW-1185">Reference proteome</keyword>